<evidence type="ECO:0000313" key="1">
    <source>
        <dbReference type="EMBL" id="KAI9187526.1"/>
    </source>
</evidence>
<dbReference type="Proteomes" id="UP001064489">
    <property type="component" value="Chromosome 3"/>
</dbReference>
<organism evidence="1 2">
    <name type="scientific">Acer negundo</name>
    <name type="common">Box elder</name>
    <dbReference type="NCBI Taxonomy" id="4023"/>
    <lineage>
        <taxon>Eukaryota</taxon>
        <taxon>Viridiplantae</taxon>
        <taxon>Streptophyta</taxon>
        <taxon>Embryophyta</taxon>
        <taxon>Tracheophyta</taxon>
        <taxon>Spermatophyta</taxon>
        <taxon>Magnoliopsida</taxon>
        <taxon>eudicotyledons</taxon>
        <taxon>Gunneridae</taxon>
        <taxon>Pentapetalae</taxon>
        <taxon>rosids</taxon>
        <taxon>malvids</taxon>
        <taxon>Sapindales</taxon>
        <taxon>Sapindaceae</taxon>
        <taxon>Hippocastanoideae</taxon>
        <taxon>Acereae</taxon>
        <taxon>Acer</taxon>
    </lineage>
</organism>
<protein>
    <submittedName>
        <fullName evidence="1">Uncharacterized protein</fullName>
    </submittedName>
</protein>
<accession>A0AAD5J928</accession>
<dbReference type="AlphaFoldDB" id="A0AAD5J928"/>
<proteinExistence type="predicted"/>
<name>A0AAD5J928_ACENE</name>
<keyword evidence="2" id="KW-1185">Reference proteome</keyword>
<reference evidence="1" key="2">
    <citation type="submission" date="2023-02" db="EMBL/GenBank/DDBJ databases">
        <authorList>
            <person name="Swenson N.G."/>
            <person name="Wegrzyn J.L."/>
            <person name="Mcevoy S.L."/>
        </authorList>
    </citation>
    <scope>NUCLEOTIDE SEQUENCE</scope>
    <source>
        <strain evidence="1">91603</strain>
        <tissue evidence="1">Leaf</tissue>
    </source>
</reference>
<comment type="caution">
    <text evidence="1">The sequence shown here is derived from an EMBL/GenBank/DDBJ whole genome shotgun (WGS) entry which is preliminary data.</text>
</comment>
<gene>
    <name evidence="1" type="ORF">LWI28_029058</name>
</gene>
<sequence>MGCYRVQFFRSSCLDRVQHSGLKIVLRRPVRGNPIAWWVWSMGFDIHRIVCQRTVCDSSLQFSKFGGDSEDEQQVFGEMSGTDLKSSWKLGIL</sequence>
<reference evidence="1" key="1">
    <citation type="journal article" date="2022" name="Plant J.">
        <title>Strategies of tolerance reflected in two North American maple genomes.</title>
        <authorList>
            <person name="McEvoy S.L."/>
            <person name="Sezen U.U."/>
            <person name="Trouern-Trend A."/>
            <person name="McMahon S.M."/>
            <person name="Schaberg P.G."/>
            <person name="Yang J."/>
            <person name="Wegrzyn J.L."/>
            <person name="Swenson N.G."/>
        </authorList>
    </citation>
    <scope>NUCLEOTIDE SEQUENCE</scope>
    <source>
        <strain evidence="1">91603</strain>
    </source>
</reference>
<evidence type="ECO:0000313" key="2">
    <source>
        <dbReference type="Proteomes" id="UP001064489"/>
    </source>
</evidence>
<dbReference type="EMBL" id="JAJSOW010000100">
    <property type="protein sequence ID" value="KAI9187526.1"/>
    <property type="molecule type" value="Genomic_DNA"/>
</dbReference>